<dbReference type="HOGENOM" id="CLU_109462_2_1_5"/>
<dbReference type="Pfam" id="PF01722">
    <property type="entry name" value="BolA"/>
    <property type="match status" value="1"/>
</dbReference>
<evidence type="ECO:0000256" key="1">
    <source>
        <dbReference type="RuleBase" id="RU003860"/>
    </source>
</evidence>
<dbReference type="EMBL" id="CP004373">
    <property type="protein sequence ID" value="AHK69984.1"/>
    <property type="molecule type" value="Genomic_DNA"/>
</dbReference>
<dbReference type="Gene3D" id="3.30.300.90">
    <property type="entry name" value="BolA-like"/>
    <property type="match status" value="1"/>
</dbReference>
<evidence type="ECO:0000313" key="2">
    <source>
        <dbReference type="EMBL" id="AHK69984.1"/>
    </source>
</evidence>
<comment type="similarity">
    <text evidence="1">Belongs to the BolA/IbaG family.</text>
</comment>
<dbReference type="InterPro" id="IPR002634">
    <property type="entry name" value="BolA"/>
</dbReference>
<protein>
    <submittedName>
        <fullName evidence="2">BolA family protein</fullName>
    </submittedName>
</protein>
<dbReference type="Proteomes" id="UP000031656">
    <property type="component" value="Chromosome"/>
</dbReference>
<dbReference type="PANTHER" id="PTHR46230:SF3">
    <property type="entry name" value="SUFE-LIKE PROTEIN 1, CHLOROPLASTIC_MITOCHONDRIAL"/>
    <property type="match status" value="1"/>
</dbReference>
<dbReference type="InterPro" id="IPR036065">
    <property type="entry name" value="BolA-like_sf"/>
</dbReference>
<dbReference type="SUPFAM" id="SSF82657">
    <property type="entry name" value="BolA-like"/>
    <property type="match status" value="1"/>
</dbReference>
<dbReference type="GeneID" id="56904300"/>
<accession>A0A067Z1F3</accession>
<name>A0A067Z1F3_GLUOY</name>
<evidence type="ECO:0000313" key="3">
    <source>
        <dbReference type="Proteomes" id="UP000031656"/>
    </source>
</evidence>
<dbReference type="RefSeq" id="WP_052327394.1">
    <property type="nucleotide sequence ID" value="NZ_CP004373.1"/>
</dbReference>
<gene>
    <name evidence="2" type="ORF">GLS_c00510</name>
</gene>
<organism evidence="2 3">
    <name type="scientific">Gluconobacter oxydans DSM 3504</name>
    <dbReference type="NCBI Taxonomy" id="1288313"/>
    <lineage>
        <taxon>Bacteria</taxon>
        <taxon>Pseudomonadati</taxon>
        <taxon>Pseudomonadota</taxon>
        <taxon>Alphaproteobacteria</taxon>
        <taxon>Acetobacterales</taxon>
        <taxon>Acetobacteraceae</taxon>
        <taxon>Gluconobacter</taxon>
    </lineage>
</organism>
<dbReference type="PANTHER" id="PTHR46230">
    <property type="match status" value="1"/>
</dbReference>
<dbReference type="KEGG" id="goy:GLS_c00510"/>
<dbReference type="PIRSF" id="PIRSF003113">
    <property type="entry name" value="BolA"/>
    <property type="match status" value="1"/>
</dbReference>
<dbReference type="AlphaFoldDB" id="A0A067Z1F3"/>
<reference evidence="2 3" key="1">
    <citation type="journal article" date="2015" name="Appl. Microbiol. Biotechnol.">
        <title>The consequence of an additional NADH dehydrogenase paralog on the growth of Gluconobacter oxydans DSM3504.</title>
        <authorList>
            <person name="Kostner D."/>
            <person name="Luchterhand B."/>
            <person name="Junker A."/>
            <person name="Volland S."/>
            <person name="Daniel R."/>
            <person name="Buchs J."/>
            <person name="Liebl W."/>
            <person name="Ehrenreich A."/>
        </authorList>
    </citation>
    <scope>NUCLEOTIDE SEQUENCE [LARGE SCALE GENOMIC DNA]</scope>
    <source>
        <strain evidence="2">DSM 3504</strain>
    </source>
</reference>
<proteinExistence type="inferred from homology"/>
<sequence>MSETASRSSTPHSTRRERIEAILRRELLPTTLEIQDDSARHAHHAGAKALGGGGETHFNVAITSARFDGLNRVARHRLVNGLLAEEFSSGLHALSLVLQGEKTP</sequence>
<dbReference type="GO" id="GO:0016226">
    <property type="term" value="P:iron-sulfur cluster assembly"/>
    <property type="evidence" value="ECO:0007669"/>
    <property type="project" value="TreeGrafter"/>
</dbReference>